<organism evidence="1">
    <name type="scientific">hydrothermal vent metagenome</name>
    <dbReference type="NCBI Taxonomy" id="652676"/>
    <lineage>
        <taxon>unclassified sequences</taxon>
        <taxon>metagenomes</taxon>
        <taxon>ecological metagenomes</taxon>
    </lineage>
</organism>
<name>A0A3B0V6Q2_9ZZZZ</name>
<proteinExistence type="predicted"/>
<feature type="non-terminal residue" evidence="1">
    <location>
        <position position="309"/>
    </location>
</feature>
<sequence>MRKCRYFCLLAGLGQFPKIVARSQGRFGNWLTVATRNTAVLALGATLIITAVVACKPITESELDFMTAESEPITTATPIVISQLATLPKPTQAVATSSPPPPPTPIPTTSAFAGWQQIGNSATGLQLLAPPTWINLSGQADTAVTANDLGITVMLLADAQRTGDSLLGGKAIGEGAYVAGLIAHLDYPATTPLVALNQLSSDLAVERSTISDATAVTASVGVGGLVTGSYIDLEGLPLLFNSSGDVMRTRIYLFTTVLAGTISQQTQALFIMSSAADQWEQYESTFEQMASSIVLHNIYADIIIQDGSA</sequence>
<reference evidence="1" key="1">
    <citation type="submission" date="2018-06" db="EMBL/GenBank/DDBJ databases">
        <authorList>
            <person name="Zhirakovskaya E."/>
        </authorList>
    </citation>
    <scope>NUCLEOTIDE SEQUENCE</scope>
</reference>
<gene>
    <name evidence="1" type="ORF">MNBD_CHLOROFLEXI01-2712</name>
</gene>
<protein>
    <submittedName>
        <fullName evidence="1">Uncharacterized protein</fullName>
    </submittedName>
</protein>
<dbReference type="AlphaFoldDB" id="A0A3B0V6Q2"/>
<dbReference type="EMBL" id="UOEU01000473">
    <property type="protein sequence ID" value="VAW33697.1"/>
    <property type="molecule type" value="Genomic_DNA"/>
</dbReference>
<evidence type="ECO:0000313" key="1">
    <source>
        <dbReference type="EMBL" id="VAW33697.1"/>
    </source>
</evidence>
<accession>A0A3B0V6Q2</accession>